<dbReference type="EMBL" id="LMVP01000549">
    <property type="protein sequence ID" value="PAV10643.1"/>
    <property type="molecule type" value="Genomic_DNA"/>
</dbReference>
<protein>
    <submittedName>
        <fullName evidence="3">Metallophosphoesterase</fullName>
    </submittedName>
</protein>
<keyword evidence="1" id="KW-0472">Membrane</keyword>
<dbReference type="InterPro" id="IPR004843">
    <property type="entry name" value="Calcineurin-like_PHP"/>
</dbReference>
<proteinExistence type="predicted"/>
<feature type="transmembrane region" description="Helical" evidence="1">
    <location>
        <begin position="130"/>
        <end position="148"/>
    </location>
</feature>
<dbReference type="InterPro" id="IPR029052">
    <property type="entry name" value="Metallo-depent_PP-like"/>
</dbReference>
<evidence type="ECO:0000256" key="1">
    <source>
        <dbReference type="SAM" id="Phobius"/>
    </source>
</evidence>
<dbReference type="CDD" id="cd07385">
    <property type="entry name" value="MPP_YkuE_C"/>
    <property type="match status" value="1"/>
</dbReference>
<reference evidence="3 4" key="1">
    <citation type="journal article" date="2017" name="BMC Genomics">
        <title>Genomic analysis of methanogenic archaea reveals a shift towards energy conservation.</title>
        <authorList>
            <person name="Gilmore S.P."/>
            <person name="Henske J.K."/>
            <person name="Sexton J.A."/>
            <person name="Solomon K.V."/>
            <person name="Seppala S."/>
            <person name="Yoo J.I."/>
            <person name="Huyett L.M."/>
            <person name="Pressman A."/>
            <person name="Cogan J.Z."/>
            <person name="Kivenson V."/>
            <person name="Peng X."/>
            <person name="Tan Y."/>
            <person name="Valentine D.L."/>
            <person name="O'Malley M.A."/>
        </authorList>
    </citation>
    <scope>NUCLEOTIDE SEQUENCE [LARGE SCALE GENOMIC DNA]</scope>
    <source>
        <strain evidence="3 4">MC-15</strain>
    </source>
</reference>
<feature type="transmembrane region" description="Helical" evidence="1">
    <location>
        <begin position="54"/>
        <end position="71"/>
    </location>
</feature>
<dbReference type="Gene3D" id="3.60.21.10">
    <property type="match status" value="1"/>
</dbReference>
<keyword evidence="1" id="KW-1133">Transmembrane helix</keyword>
<dbReference type="Proteomes" id="UP000218164">
    <property type="component" value="Unassembled WGS sequence"/>
</dbReference>
<dbReference type="AlphaFoldDB" id="A0A2A2HN47"/>
<evidence type="ECO:0000313" key="4">
    <source>
        <dbReference type="Proteomes" id="UP000218164"/>
    </source>
</evidence>
<comment type="caution">
    <text evidence="3">The sequence shown here is derived from an EMBL/GenBank/DDBJ whole genome shotgun (WGS) entry which is preliminary data.</text>
</comment>
<feature type="domain" description="Calcineurin-like phosphoesterase" evidence="2">
    <location>
        <begin position="176"/>
        <end position="340"/>
    </location>
</feature>
<dbReference type="GO" id="GO:0016787">
    <property type="term" value="F:hydrolase activity"/>
    <property type="evidence" value="ECO:0007669"/>
    <property type="project" value="InterPro"/>
</dbReference>
<keyword evidence="1" id="KW-0812">Transmembrane</keyword>
<name>A0A2A2HN47_9EURY</name>
<keyword evidence="4" id="KW-1185">Reference proteome</keyword>
<dbReference type="Pfam" id="PF00149">
    <property type="entry name" value="Metallophos"/>
    <property type="match status" value="1"/>
</dbReference>
<evidence type="ECO:0000313" key="3">
    <source>
        <dbReference type="EMBL" id="PAV10643.1"/>
    </source>
</evidence>
<accession>A0A2A2HN47</accession>
<dbReference type="PANTHER" id="PTHR31302">
    <property type="entry name" value="TRANSMEMBRANE PROTEIN WITH METALLOPHOSPHOESTERASE DOMAIN-RELATED"/>
    <property type="match status" value="1"/>
</dbReference>
<feature type="transmembrane region" description="Helical" evidence="1">
    <location>
        <begin position="92"/>
        <end position="110"/>
    </location>
</feature>
<feature type="transmembrane region" description="Helical" evidence="1">
    <location>
        <begin position="16"/>
        <end position="34"/>
    </location>
</feature>
<organism evidence="3 4">
    <name type="scientific">Methanosarcina spelaei</name>
    <dbReference type="NCBI Taxonomy" id="1036679"/>
    <lineage>
        <taxon>Archaea</taxon>
        <taxon>Methanobacteriati</taxon>
        <taxon>Methanobacteriota</taxon>
        <taxon>Stenosarchaea group</taxon>
        <taxon>Methanomicrobia</taxon>
        <taxon>Methanosarcinales</taxon>
        <taxon>Methanosarcinaceae</taxon>
        <taxon>Methanosarcina</taxon>
    </lineage>
</organism>
<evidence type="ECO:0000259" key="2">
    <source>
        <dbReference type="Pfam" id="PF00149"/>
    </source>
</evidence>
<dbReference type="SUPFAM" id="SSF56300">
    <property type="entry name" value="Metallo-dependent phosphatases"/>
    <property type="match status" value="1"/>
</dbReference>
<dbReference type="OrthoDB" id="134976at2157"/>
<dbReference type="RefSeq" id="WP_095646080.1">
    <property type="nucleotide sequence ID" value="NZ_LMVP01000549.1"/>
</dbReference>
<sequence>MTDKVQKNKVQKNKKISLIFLAILSIFISVYVAGNYYVGLRFFQSLTNLIEPHSLLYWTCYSLLATSFFASRLGKRFYPGYVNDLISVAGDYWLAAIYYSFLMWIVMDILHHLTNLIFPTTQIIQYPSFYWGFLVLSLVFLLLIYGTWNANNPQVVHYDITIKKRVQNLSEIHAVMVSDIHLGLVVDNDRLDAMVSRINELDPDIVILAGDIIDEDVRFFANNKMPEILKKLRSRYGVYAVLGNHEYIGGNSELAIEYLQQAGINVLVDQCMKINNQFYIIGRDDRTAGRMFGKARLELSSLIEEIDNNLPIILLDHQPVNLEEGQRNGVDLQLSGHTHNGQFFPNNLIAKHIFENSWGYLRKGEYQIVVSSGFGTWGPPIRIGSNSEITDLTIYFEK</sequence>
<dbReference type="PANTHER" id="PTHR31302:SF0">
    <property type="entry name" value="TRANSMEMBRANE PROTEIN WITH METALLOPHOSPHOESTERASE DOMAIN"/>
    <property type="match status" value="1"/>
</dbReference>
<gene>
    <name evidence="3" type="ORF">ASJ81_01595</name>
</gene>
<dbReference type="InterPro" id="IPR051158">
    <property type="entry name" value="Metallophosphoesterase_sf"/>
</dbReference>